<dbReference type="AlphaFoldDB" id="A0A2Z7CIZ3"/>
<reference evidence="2 3" key="1">
    <citation type="journal article" date="2015" name="Proc. Natl. Acad. Sci. U.S.A.">
        <title>The resurrection genome of Boea hygrometrica: A blueprint for survival of dehydration.</title>
        <authorList>
            <person name="Xiao L."/>
            <person name="Yang G."/>
            <person name="Zhang L."/>
            <person name="Yang X."/>
            <person name="Zhao S."/>
            <person name="Ji Z."/>
            <person name="Zhou Q."/>
            <person name="Hu M."/>
            <person name="Wang Y."/>
            <person name="Chen M."/>
            <person name="Xu Y."/>
            <person name="Jin H."/>
            <person name="Xiao X."/>
            <person name="Hu G."/>
            <person name="Bao F."/>
            <person name="Hu Y."/>
            <person name="Wan P."/>
            <person name="Li L."/>
            <person name="Deng X."/>
            <person name="Kuang T."/>
            <person name="Xiang C."/>
            <person name="Zhu J.K."/>
            <person name="Oliver M.J."/>
            <person name="He Y."/>
        </authorList>
    </citation>
    <scope>NUCLEOTIDE SEQUENCE [LARGE SCALE GENOMIC DNA]</scope>
    <source>
        <strain evidence="3">cv. XS01</strain>
    </source>
</reference>
<protein>
    <submittedName>
        <fullName evidence="2">Uncharacterized protein</fullName>
    </submittedName>
</protein>
<feature type="compositionally biased region" description="Basic and acidic residues" evidence="1">
    <location>
        <begin position="254"/>
        <end position="264"/>
    </location>
</feature>
<feature type="region of interest" description="Disordered" evidence="1">
    <location>
        <begin position="250"/>
        <end position="277"/>
    </location>
</feature>
<keyword evidence="3" id="KW-1185">Reference proteome</keyword>
<evidence type="ECO:0000256" key="1">
    <source>
        <dbReference type="SAM" id="MobiDB-lite"/>
    </source>
</evidence>
<name>A0A2Z7CIZ3_9LAMI</name>
<organism evidence="2 3">
    <name type="scientific">Dorcoceras hygrometricum</name>
    <dbReference type="NCBI Taxonomy" id="472368"/>
    <lineage>
        <taxon>Eukaryota</taxon>
        <taxon>Viridiplantae</taxon>
        <taxon>Streptophyta</taxon>
        <taxon>Embryophyta</taxon>
        <taxon>Tracheophyta</taxon>
        <taxon>Spermatophyta</taxon>
        <taxon>Magnoliopsida</taxon>
        <taxon>eudicotyledons</taxon>
        <taxon>Gunneridae</taxon>
        <taxon>Pentapetalae</taxon>
        <taxon>asterids</taxon>
        <taxon>lamiids</taxon>
        <taxon>Lamiales</taxon>
        <taxon>Gesneriaceae</taxon>
        <taxon>Didymocarpoideae</taxon>
        <taxon>Trichosporeae</taxon>
        <taxon>Loxocarpinae</taxon>
        <taxon>Dorcoceras</taxon>
    </lineage>
</organism>
<feature type="region of interest" description="Disordered" evidence="1">
    <location>
        <begin position="1"/>
        <end position="63"/>
    </location>
</feature>
<evidence type="ECO:0000313" key="3">
    <source>
        <dbReference type="Proteomes" id="UP000250235"/>
    </source>
</evidence>
<accession>A0A2Z7CIZ3</accession>
<sequence length="291" mass="32554">MGNTDPNNKSRKRNTSSNYKKCSPTSLKEPTAESTPRSPQFTNEQGLRNSQLDAPRKKTLQNDTVPTYQNDIVALHQLVHLSLAKQPKAGTRSLQANTNGWSREINQNDDALTNPNDIVKVTSASLPPAGSPVATHYSQQPLAAGSIRNTQNAAFQLHRTTSPRLPADDKYYFKNHQQLVTQSTHILHNDPKPADALNQTRRRAYTNKSSRCTYKTSRCTRKILAAGYHIRQSGPRPDPRLLRQTALEVLTRSARSDSPRKTRPEQNSGEVGRRRRLEEEREAAVYALGLG</sequence>
<evidence type="ECO:0000313" key="2">
    <source>
        <dbReference type="EMBL" id="KZV44746.1"/>
    </source>
</evidence>
<dbReference type="Proteomes" id="UP000250235">
    <property type="component" value="Unassembled WGS sequence"/>
</dbReference>
<gene>
    <name evidence="2" type="ORF">F511_35720</name>
</gene>
<feature type="compositionally biased region" description="Polar residues" evidence="1">
    <location>
        <begin position="23"/>
        <end position="52"/>
    </location>
</feature>
<proteinExistence type="predicted"/>
<dbReference type="EMBL" id="KQ996515">
    <property type="protein sequence ID" value="KZV44746.1"/>
    <property type="molecule type" value="Genomic_DNA"/>
</dbReference>